<evidence type="ECO:0000313" key="3">
    <source>
        <dbReference type="Proteomes" id="UP001236723"/>
    </source>
</evidence>
<keyword evidence="1" id="KW-1133">Transmembrane helix</keyword>
<feature type="transmembrane region" description="Helical" evidence="1">
    <location>
        <begin position="50"/>
        <end position="72"/>
    </location>
</feature>
<name>A0ABU0DUX3_9BACI</name>
<evidence type="ECO:0008006" key="4">
    <source>
        <dbReference type="Google" id="ProtNLM"/>
    </source>
</evidence>
<evidence type="ECO:0000313" key="2">
    <source>
        <dbReference type="EMBL" id="MDQ0352160.1"/>
    </source>
</evidence>
<dbReference type="EMBL" id="JAUSUP010000005">
    <property type="protein sequence ID" value="MDQ0352160.1"/>
    <property type="molecule type" value="Genomic_DNA"/>
</dbReference>
<accession>A0ABU0DUX3</accession>
<reference evidence="2 3" key="1">
    <citation type="submission" date="2023-07" db="EMBL/GenBank/DDBJ databases">
        <title>Genomic Encyclopedia of Type Strains, Phase IV (KMG-IV): sequencing the most valuable type-strain genomes for metagenomic binning, comparative biology and taxonomic classification.</title>
        <authorList>
            <person name="Goeker M."/>
        </authorList>
    </citation>
    <scope>NUCLEOTIDE SEQUENCE [LARGE SCALE GENOMIC DNA]</scope>
    <source>
        <strain evidence="2 3">DSM 15448</strain>
    </source>
</reference>
<organism evidence="2 3">
    <name type="scientific">Alkalibacillus filiformis</name>
    <dbReference type="NCBI Taxonomy" id="200990"/>
    <lineage>
        <taxon>Bacteria</taxon>
        <taxon>Bacillati</taxon>
        <taxon>Bacillota</taxon>
        <taxon>Bacilli</taxon>
        <taxon>Bacillales</taxon>
        <taxon>Bacillaceae</taxon>
        <taxon>Alkalibacillus</taxon>
    </lineage>
</organism>
<comment type="caution">
    <text evidence="2">The sequence shown here is derived from an EMBL/GenBank/DDBJ whole genome shotgun (WGS) entry which is preliminary data.</text>
</comment>
<keyword evidence="3" id="KW-1185">Reference proteome</keyword>
<keyword evidence="1" id="KW-0472">Membrane</keyword>
<dbReference type="Proteomes" id="UP001236723">
    <property type="component" value="Unassembled WGS sequence"/>
</dbReference>
<sequence length="347" mass="39373">MDRFNEEKEVESLRQQAHNLKMDQQKKAEMRSNLIKHVQKKKGRNKRQKWIVLGGTMAAAALFSVISFTMFVDDEQVEQATNIEEDTAVTASEIVETIEVEGENGDYRVRGVPPEGVESFKYAVMVDGEKIANAGDEVYNITHEMEGSYSFTLNLSVEESLLPKEGELLFSVKKGDTEASVVLEEFEQLEEIEESLSVTELTVDPITILIEGMEEQSEATTYELEPYGITYQMDQFLTHVEVGNNAVTHHNNNDEVLVEVELSVIEDQTLDETQQIMVEQHSLDDSQMDLSRFDTTLEGFQQSVDSGEGYFLLELDSLVLMVEYRYPMEAGDGIWPRLELLINSIDQ</sequence>
<protein>
    <recommendedName>
        <fullName evidence="4">DUF4179 domain-containing protein</fullName>
    </recommendedName>
</protein>
<dbReference type="RefSeq" id="WP_307068484.1">
    <property type="nucleotide sequence ID" value="NZ_JAUSUP010000005.1"/>
</dbReference>
<evidence type="ECO:0000256" key="1">
    <source>
        <dbReference type="SAM" id="Phobius"/>
    </source>
</evidence>
<gene>
    <name evidence="2" type="ORF">J2R98_001994</name>
</gene>
<proteinExistence type="predicted"/>
<keyword evidence="1" id="KW-0812">Transmembrane</keyword>